<dbReference type="SUPFAM" id="SSF48371">
    <property type="entry name" value="ARM repeat"/>
    <property type="match status" value="1"/>
</dbReference>
<evidence type="ECO:0000313" key="3">
    <source>
        <dbReference type="Proteomes" id="UP000553632"/>
    </source>
</evidence>
<feature type="signal peptide" evidence="1">
    <location>
        <begin position="1"/>
        <end position="18"/>
    </location>
</feature>
<keyword evidence="3" id="KW-1185">Reference proteome</keyword>
<proteinExistence type="predicted"/>
<name>A0A7J6TDD7_PEROL</name>
<reference evidence="2 3" key="1">
    <citation type="submission" date="2020-04" db="EMBL/GenBank/DDBJ databases">
        <title>Perkinsus olseni comparative genomics.</title>
        <authorList>
            <person name="Bogema D.R."/>
        </authorList>
    </citation>
    <scope>NUCLEOTIDE SEQUENCE [LARGE SCALE GENOMIC DNA]</scope>
    <source>
        <strain evidence="2 3">ATCC PRA-207</strain>
    </source>
</reference>
<accession>A0A7J6TDD7</accession>
<dbReference type="InterPro" id="IPR011989">
    <property type="entry name" value="ARM-like"/>
</dbReference>
<feature type="chain" id="PRO_5029517499" description="Exportin-1" evidence="1">
    <location>
        <begin position="19"/>
        <end position="779"/>
    </location>
</feature>
<protein>
    <recommendedName>
        <fullName evidence="4">Exportin-1</fullName>
    </recommendedName>
</protein>
<evidence type="ECO:0000313" key="2">
    <source>
        <dbReference type="EMBL" id="KAF4743268.1"/>
    </source>
</evidence>
<evidence type="ECO:0000256" key="1">
    <source>
        <dbReference type="SAM" id="SignalP"/>
    </source>
</evidence>
<dbReference type="EMBL" id="JABANO010011562">
    <property type="protein sequence ID" value="KAF4743268.1"/>
    <property type="molecule type" value="Genomic_DNA"/>
</dbReference>
<sequence>MHLPKATLFGALLSTVDGASSTMQERYPEVYPKSALWQGDGEVHTSLLHHSGKTRRLCVLHKIGYDTHSFISLTFVDQDPKPMTEEEENGWEMLEHPDPLLEKSNLELYRVSCPASSDYGFRHFKKLRREGNTENDPTLYLPEKMYDENADCGAIWMDIHKHIYENQKVGMEALNLLIREGVMKRWGQSADGPNGGRYFEASKDAVRSTLQDAALALENSGMSGKAPIPKFLRSKLLSVIVEICIRDWPSAWTDIITVLGNSAAAANDCDQACFTIDLVSELAEATDEKEGYVLAANRRKAIVVGFSEFQPILFETLQHFLSAFPDRVPFSLSTVRMLRALCVMFRRCDFLLTLEIDVYLMNILANTTDRHLALEVISTLQVFAENISKPRPVALPETMRPCSEAELGRLILAICSLSERVHVASITASQSSVYEMHRQTAYLIKQMVESASNSFLVHHPEHLGAAVEAIKLMWNYPSPYLQLCASGALELLARRVCSRVVASVNHNSGISSQPCRMGVWNQADTLAEYFYHLWVVLQQEPQVECTDLCQHYRTVGMGPNAGDVPINAYRAVWKRLSEEDAEAYGDDISMILSKSKTYALSSLRTMLSMPDTEVAMRHSTAVRVAATILERDDLSIKEYAAALALLECVLKPFVLPSKPNGQTVPDPKASVDETDLKGLLCNIVAKACVASVSATGWTPEHLKKFYEFVPCAAEKLPSNVLGGLIEKCLTDGSRPTTMPDGSLNVSIMTTAQNAILSICKKLSAMALDKSQLIASLAGP</sequence>
<dbReference type="Gene3D" id="1.25.10.10">
    <property type="entry name" value="Leucine-rich Repeat Variant"/>
    <property type="match status" value="1"/>
</dbReference>
<evidence type="ECO:0008006" key="4">
    <source>
        <dbReference type="Google" id="ProtNLM"/>
    </source>
</evidence>
<keyword evidence="1" id="KW-0732">Signal</keyword>
<dbReference type="Proteomes" id="UP000553632">
    <property type="component" value="Unassembled WGS sequence"/>
</dbReference>
<organism evidence="2 3">
    <name type="scientific">Perkinsus olseni</name>
    <name type="common">Perkinsus atlanticus</name>
    <dbReference type="NCBI Taxonomy" id="32597"/>
    <lineage>
        <taxon>Eukaryota</taxon>
        <taxon>Sar</taxon>
        <taxon>Alveolata</taxon>
        <taxon>Perkinsozoa</taxon>
        <taxon>Perkinsea</taxon>
        <taxon>Perkinsida</taxon>
        <taxon>Perkinsidae</taxon>
        <taxon>Perkinsus</taxon>
    </lineage>
</organism>
<dbReference type="AlphaFoldDB" id="A0A7J6TDD7"/>
<gene>
    <name evidence="2" type="ORF">FOZ63_022403</name>
</gene>
<dbReference type="InterPro" id="IPR016024">
    <property type="entry name" value="ARM-type_fold"/>
</dbReference>
<comment type="caution">
    <text evidence="2">The sequence shown here is derived from an EMBL/GenBank/DDBJ whole genome shotgun (WGS) entry which is preliminary data.</text>
</comment>